<dbReference type="EMBL" id="JAHLFP010000008">
    <property type="protein sequence ID" value="MBU3805541.1"/>
    <property type="molecule type" value="Genomic_DNA"/>
</dbReference>
<dbReference type="Proteomes" id="UP000713596">
    <property type="component" value="Unassembled WGS sequence"/>
</dbReference>
<dbReference type="PROSITE" id="PS51257">
    <property type="entry name" value="PROKAR_LIPOPROTEIN"/>
    <property type="match status" value="1"/>
</dbReference>
<accession>A0A948WR05</accession>
<feature type="domain" description="Citrate transporter-like" evidence="8">
    <location>
        <begin position="22"/>
        <end position="299"/>
    </location>
</feature>
<evidence type="ECO:0000313" key="10">
    <source>
        <dbReference type="Proteomes" id="UP000713596"/>
    </source>
</evidence>
<keyword evidence="6 7" id="KW-0472">Membrane</keyword>
<dbReference type="GO" id="GO:0005886">
    <property type="term" value="C:plasma membrane"/>
    <property type="evidence" value="ECO:0007669"/>
    <property type="project" value="UniProtKB-SubCell"/>
</dbReference>
<evidence type="ECO:0000256" key="4">
    <source>
        <dbReference type="ARBA" id="ARBA00022692"/>
    </source>
</evidence>
<evidence type="ECO:0000259" key="8">
    <source>
        <dbReference type="Pfam" id="PF03600"/>
    </source>
</evidence>
<evidence type="ECO:0000256" key="3">
    <source>
        <dbReference type="ARBA" id="ARBA00022475"/>
    </source>
</evidence>
<feature type="transmembrane region" description="Helical" evidence="7">
    <location>
        <begin position="309"/>
        <end position="334"/>
    </location>
</feature>
<evidence type="ECO:0000256" key="5">
    <source>
        <dbReference type="ARBA" id="ARBA00022989"/>
    </source>
</evidence>
<dbReference type="GO" id="GO:0055085">
    <property type="term" value="P:transmembrane transport"/>
    <property type="evidence" value="ECO:0007669"/>
    <property type="project" value="InterPro"/>
</dbReference>
<organism evidence="9 10">
    <name type="scientific">Candidatus Allofournierella pullistercoris</name>
    <dbReference type="NCBI Taxonomy" id="2838597"/>
    <lineage>
        <taxon>Bacteria</taxon>
        <taxon>Bacillati</taxon>
        <taxon>Bacillota</taxon>
        <taxon>Clostridia</taxon>
        <taxon>Eubacteriales</taxon>
        <taxon>Oscillospiraceae</taxon>
        <taxon>Allofournierella</taxon>
    </lineage>
</organism>
<evidence type="ECO:0000256" key="2">
    <source>
        <dbReference type="ARBA" id="ARBA00022448"/>
    </source>
</evidence>
<dbReference type="PANTHER" id="PTHR43302">
    <property type="entry name" value="TRANSPORTER ARSB-RELATED"/>
    <property type="match status" value="1"/>
</dbReference>
<feature type="transmembrane region" description="Helical" evidence="7">
    <location>
        <begin position="346"/>
        <end position="366"/>
    </location>
</feature>
<comment type="caution">
    <text evidence="9">The sequence shown here is derived from an EMBL/GenBank/DDBJ whole genome shotgun (WGS) entry which is preliminary data.</text>
</comment>
<feature type="transmembrane region" description="Helical" evidence="7">
    <location>
        <begin position="35"/>
        <end position="53"/>
    </location>
</feature>
<comment type="subcellular location">
    <subcellularLocation>
        <location evidence="1">Cell membrane</location>
        <topology evidence="1">Multi-pass membrane protein</topology>
    </subcellularLocation>
</comment>
<sequence length="367" mass="39941">MRQAKGWLKGDMVLTISWVLAILSCFLVPPDGAYLAYIDWHTLALLFALMAVMKEYSRAGVFETMGAGLLRLTHASKGVLAVLVFLPFFTSMVITNDVALIAFVPFGLAVLRMAGRTDLAVRLVVLQTLAANLGSMLTPMGNPQNLYLYQQSGMGFVEFCGVTLPYVLVSGICLGVGILWGKGQKVELLEWEAKPIHKQDVLVSSVGFALSLAAIGKLISPLLAAGVVLVFLLVKERKLLLQLDYGLLATFVGFFIFIGNLGRVDVFRSLLEQWLSHGVELVAVIASQCISNVPAALLLSGFTQQWNRLIVGCNLGGLGTLIASMASLISYKILVAQFPQEKRRYLLVFSGMNLVLLVILLGLWYAL</sequence>
<evidence type="ECO:0000313" key="9">
    <source>
        <dbReference type="EMBL" id="MBU3805541.1"/>
    </source>
</evidence>
<feature type="transmembrane region" description="Helical" evidence="7">
    <location>
        <begin position="12"/>
        <end position="29"/>
    </location>
</feature>
<protein>
    <submittedName>
        <fullName evidence="9">Citrate transporter</fullName>
    </submittedName>
</protein>
<name>A0A948WR05_9FIRM</name>
<evidence type="ECO:0000256" key="7">
    <source>
        <dbReference type="SAM" id="Phobius"/>
    </source>
</evidence>
<feature type="transmembrane region" description="Helical" evidence="7">
    <location>
        <begin position="123"/>
        <end position="141"/>
    </location>
</feature>
<feature type="transmembrane region" description="Helical" evidence="7">
    <location>
        <begin position="245"/>
        <end position="262"/>
    </location>
</feature>
<proteinExistence type="predicted"/>
<gene>
    <name evidence="9" type="ORF">H9882_01355</name>
</gene>
<feature type="transmembrane region" description="Helical" evidence="7">
    <location>
        <begin position="92"/>
        <end position="111"/>
    </location>
</feature>
<reference evidence="9" key="2">
    <citation type="submission" date="2021-04" db="EMBL/GenBank/DDBJ databases">
        <authorList>
            <person name="Gilroy R."/>
        </authorList>
    </citation>
    <scope>NUCLEOTIDE SEQUENCE</scope>
    <source>
        <strain evidence="9">B5_2728</strain>
    </source>
</reference>
<dbReference type="AlphaFoldDB" id="A0A948WR05"/>
<keyword evidence="3" id="KW-1003">Cell membrane</keyword>
<dbReference type="PANTHER" id="PTHR43302:SF5">
    <property type="entry name" value="TRANSPORTER ARSB-RELATED"/>
    <property type="match status" value="1"/>
</dbReference>
<feature type="transmembrane region" description="Helical" evidence="7">
    <location>
        <begin position="153"/>
        <end position="180"/>
    </location>
</feature>
<evidence type="ECO:0000256" key="1">
    <source>
        <dbReference type="ARBA" id="ARBA00004651"/>
    </source>
</evidence>
<dbReference type="InterPro" id="IPR004680">
    <property type="entry name" value="Cit_transptr-like_dom"/>
</dbReference>
<keyword evidence="5 7" id="KW-1133">Transmembrane helix</keyword>
<feature type="transmembrane region" description="Helical" evidence="7">
    <location>
        <begin position="201"/>
        <end position="233"/>
    </location>
</feature>
<evidence type="ECO:0000256" key="6">
    <source>
        <dbReference type="ARBA" id="ARBA00023136"/>
    </source>
</evidence>
<reference evidence="9" key="1">
    <citation type="journal article" date="2021" name="PeerJ">
        <title>Extensive microbial diversity within the chicken gut microbiome revealed by metagenomics and culture.</title>
        <authorList>
            <person name="Gilroy R."/>
            <person name="Ravi A."/>
            <person name="Getino M."/>
            <person name="Pursley I."/>
            <person name="Horton D.L."/>
            <person name="Alikhan N.F."/>
            <person name="Baker D."/>
            <person name="Gharbi K."/>
            <person name="Hall N."/>
            <person name="Watson M."/>
            <person name="Adriaenssens E.M."/>
            <person name="Foster-Nyarko E."/>
            <person name="Jarju S."/>
            <person name="Secka A."/>
            <person name="Antonio M."/>
            <person name="Oren A."/>
            <person name="Chaudhuri R.R."/>
            <person name="La Ragione R."/>
            <person name="Hildebrand F."/>
            <person name="Pallen M.J."/>
        </authorList>
    </citation>
    <scope>NUCLEOTIDE SEQUENCE</scope>
    <source>
        <strain evidence="9">B5_2728</strain>
    </source>
</reference>
<keyword evidence="2" id="KW-0813">Transport</keyword>
<feature type="transmembrane region" description="Helical" evidence="7">
    <location>
        <begin position="274"/>
        <end position="297"/>
    </location>
</feature>
<dbReference type="Pfam" id="PF03600">
    <property type="entry name" value="CitMHS"/>
    <property type="match status" value="1"/>
</dbReference>
<keyword evidence="4 7" id="KW-0812">Transmembrane</keyword>